<dbReference type="Gene3D" id="3.40.630.30">
    <property type="match status" value="1"/>
</dbReference>
<dbReference type="EMBL" id="RJVG01000012">
    <property type="protein sequence ID" value="ROR23941.1"/>
    <property type="molecule type" value="Genomic_DNA"/>
</dbReference>
<gene>
    <name evidence="2" type="ORF">EDD66_11272</name>
</gene>
<dbReference type="Pfam" id="PF00583">
    <property type="entry name" value="Acetyltransf_1"/>
    <property type="match status" value="1"/>
</dbReference>
<name>A0A3N1XCU0_9FIRM</name>
<dbReference type="RefSeq" id="WP_170164392.1">
    <property type="nucleotide sequence ID" value="NZ_RJVG01000012.1"/>
</dbReference>
<dbReference type="InterPro" id="IPR016181">
    <property type="entry name" value="Acyl_CoA_acyltransferase"/>
</dbReference>
<keyword evidence="3" id="KW-1185">Reference proteome</keyword>
<keyword evidence="2" id="KW-0808">Transferase</keyword>
<dbReference type="PROSITE" id="PS51186">
    <property type="entry name" value="GNAT"/>
    <property type="match status" value="1"/>
</dbReference>
<evidence type="ECO:0000259" key="1">
    <source>
        <dbReference type="PROSITE" id="PS51186"/>
    </source>
</evidence>
<feature type="domain" description="N-acetyltransferase" evidence="1">
    <location>
        <begin position="3"/>
        <end position="165"/>
    </location>
</feature>
<protein>
    <submittedName>
        <fullName evidence="2">Acetyltransferase (GNAT) family protein</fullName>
    </submittedName>
</protein>
<sequence>MKNTFKILNKDDFCSIYKLMELSFPVEEFRTYEEAFVLLSLPEYQILTIEEDRVIKAFIAQWSFQDFYYIEHFAVNPSARGEGLGTRIMRDYLDQAKLPVVIEVETANTVNAKRRITFYERLGFILSEIEYIQPPLQPASHGVLLRLMHYPADISKELLLKMKQDIFQTIYSKI</sequence>
<dbReference type="CDD" id="cd04301">
    <property type="entry name" value="NAT_SF"/>
    <property type="match status" value="1"/>
</dbReference>
<dbReference type="Proteomes" id="UP000273083">
    <property type="component" value="Unassembled WGS sequence"/>
</dbReference>
<evidence type="ECO:0000313" key="2">
    <source>
        <dbReference type="EMBL" id="ROR23941.1"/>
    </source>
</evidence>
<dbReference type="AlphaFoldDB" id="A0A3N1XCU0"/>
<reference evidence="2 3" key="1">
    <citation type="submission" date="2018-11" db="EMBL/GenBank/DDBJ databases">
        <title>Genomic Encyclopedia of Type Strains, Phase IV (KMG-IV): sequencing the most valuable type-strain genomes for metagenomic binning, comparative biology and taxonomic classification.</title>
        <authorList>
            <person name="Goeker M."/>
        </authorList>
    </citation>
    <scope>NUCLEOTIDE SEQUENCE [LARGE SCALE GENOMIC DNA]</scope>
    <source>
        <strain evidence="2 3">DSM 26537</strain>
    </source>
</reference>
<dbReference type="InterPro" id="IPR000182">
    <property type="entry name" value="GNAT_dom"/>
</dbReference>
<accession>A0A3N1XCU0</accession>
<comment type="caution">
    <text evidence="2">The sequence shown here is derived from an EMBL/GenBank/DDBJ whole genome shotgun (WGS) entry which is preliminary data.</text>
</comment>
<dbReference type="SUPFAM" id="SSF55729">
    <property type="entry name" value="Acyl-CoA N-acyltransferases (Nat)"/>
    <property type="match status" value="1"/>
</dbReference>
<organism evidence="2 3">
    <name type="scientific">Mobilisporobacter senegalensis</name>
    <dbReference type="NCBI Taxonomy" id="1329262"/>
    <lineage>
        <taxon>Bacteria</taxon>
        <taxon>Bacillati</taxon>
        <taxon>Bacillota</taxon>
        <taxon>Clostridia</taxon>
        <taxon>Lachnospirales</taxon>
        <taxon>Lachnospiraceae</taxon>
        <taxon>Mobilisporobacter</taxon>
    </lineage>
</organism>
<dbReference type="GO" id="GO:0016747">
    <property type="term" value="F:acyltransferase activity, transferring groups other than amino-acyl groups"/>
    <property type="evidence" value="ECO:0007669"/>
    <property type="project" value="InterPro"/>
</dbReference>
<proteinExistence type="predicted"/>
<evidence type="ECO:0000313" key="3">
    <source>
        <dbReference type="Proteomes" id="UP000273083"/>
    </source>
</evidence>